<organism evidence="1">
    <name type="scientific">Arundo donax</name>
    <name type="common">Giant reed</name>
    <name type="synonym">Donax arundinaceus</name>
    <dbReference type="NCBI Taxonomy" id="35708"/>
    <lineage>
        <taxon>Eukaryota</taxon>
        <taxon>Viridiplantae</taxon>
        <taxon>Streptophyta</taxon>
        <taxon>Embryophyta</taxon>
        <taxon>Tracheophyta</taxon>
        <taxon>Spermatophyta</taxon>
        <taxon>Magnoliopsida</taxon>
        <taxon>Liliopsida</taxon>
        <taxon>Poales</taxon>
        <taxon>Poaceae</taxon>
        <taxon>PACMAD clade</taxon>
        <taxon>Arundinoideae</taxon>
        <taxon>Arundineae</taxon>
        <taxon>Arundo</taxon>
    </lineage>
</organism>
<reference evidence="1" key="1">
    <citation type="submission" date="2014-09" db="EMBL/GenBank/DDBJ databases">
        <authorList>
            <person name="Magalhaes I.L.F."/>
            <person name="Oliveira U."/>
            <person name="Santos F.R."/>
            <person name="Vidigal T.H.D.A."/>
            <person name="Brescovit A.D."/>
            <person name="Santos A.J."/>
        </authorList>
    </citation>
    <scope>NUCLEOTIDE SEQUENCE</scope>
    <source>
        <tissue evidence="1">Shoot tissue taken approximately 20 cm above the soil surface</tissue>
    </source>
</reference>
<accession>A0A0A9F325</accession>
<sequence length="95" mass="10202">MASIVGRRTSVAGTPQRSQAFLVASAIEGSARVYRTSAPSFAACFNISRSLSMSSIPEKRWVLTAHPRSTRQCSNWPSAAFTESSAVHPVPSDTM</sequence>
<proteinExistence type="predicted"/>
<reference evidence="1" key="2">
    <citation type="journal article" date="2015" name="Data Brief">
        <title>Shoot transcriptome of the giant reed, Arundo donax.</title>
        <authorList>
            <person name="Barrero R.A."/>
            <person name="Guerrero F.D."/>
            <person name="Moolhuijzen P."/>
            <person name="Goolsby J.A."/>
            <person name="Tidwell J."/>
            <person name="Bellgard S.E."/>
            <person name="Bellgard M.I."/>
        </authorList>
    </citation>
    <scope>NUCLEOTIDE SEQUENCE</scope>
    <source>
        <tissue evidence="1">Shoot tissue taken approximately 20 cm above the soil surface</tissue>
    </source>
</reference>
<dbReference type="EMBL" id="GBRH01195218">
    <property type="protein sequence ID" value="JAE02678.1"/>
    <property type="molecule type" value="Transcribed_RNA"/>
</dbReference>
<name>A0A0A9F325_ARUDO</name>
<evidence type="ECO:0000313" key="1">
    <source>
        <dbReference type="EMBL" id="JAE02678.1"/>
    </source>
</evidence>
<protein>
    <submittedName>
        <fullName evidence="1">Uncharacterized protein</fullName>
    </submittedName>
</protein>
<dbReference type="AlphaFoldDB" id="A0A0A9F325"/>